<dbReference type="Proteomes" id="UP001230504">
    <property type="component" value="Unassembled WGS sequence"/>
</dbReference>
<dbReference type="AlphaFoldDB" id="A0AAD8V676"/>
<accession>A0AAD8V676</accession>
<comment type="caution">
    <text evidence="1">The sequence shown here is derived from an EMBL/GenBank/DDBJ whole genome shotgun (WGS) entry which is preliminary data.</text>
</comment>
<evidence type="ECO:0000313" key="1">
    <source>
        <dbReference type="EMBL" id="KAK1595727.1"/>
    </source>
</evidence>
<reference evidence="1" key="1">
    <citation type="submission" date="2021-06" db="EMBL/GenBank/DDBJ databases">
        <title>Comparative genomics, transcriptomics and evolutionary studies reveal genomic signatures of adaptation to plant cell wall in hemibiotrophic fungi.</title>
        <authorList>
            <consortium name="DOE Joint Genome Institute"/>
            <person name="Baroncelli R."/>
            <person name="Diaz J.F."/>
            <person name="Benocci T."/>
            <person name="Peng M."/>
            <person name="Battaglia E."/>
            <person name="Haridas S."/>
            <person name="Andreopoulos W."/>
            <person name="Labutti K."/>
            <person name="Pangilinan J."/>
            <person name="Floch G.L."/>
            <person name="Makela M.R."/>
            <person name="Henrissat B."/>
            <person name="Grigoriev I.V."/>
            <person name="Crouch J.A."/>
            <person name="De Vries R.P."/>
            <person name="Sukno S.A."/>
            <person name="Thon M.R."/>
        </authorList>
    </citation>
    <scope>NUCLEOTIDE SEQUENCE</scope>
    <source>
        <strain evidence="1">CBS 125086</strain>
    </source>
</reference>
<sequence>MGTSVFLWVACRVAARAPRRDGRISLATLFQPRPSSSALQQSMPRTFKACSGPIRGCRVIQDEGTYSRYLKQLLSGLCCVCPCVRTWGPQRAGMVVNGAARLSSWPCLPPVPAGEC</sequence>
<proteinExistence type="predicted"/>
<dbReference type="EMBL" id="JAHLJV010000014">
    <property type="protein sequence ID" value="KAK1595727.1"/>
    <property type="molecule type" value="Genomic_DNA"/>
</dbReference>
<dbReference type="RefSeq" id="XP_060416704.1">
    <property type="nucleotide sequence ID" value="XM_060557197.1"/>
</dbReference>
<evidence type="ECO:0000313" key="2">
    <source>
        <dbReference type="Proteomes" id="UP001230504"/>
    </source>
</evidence>
<organism evidence="1 2">
    <name type="scientific">Colletotrichum navitas</name>
    <dbReference type="NCBI Taxonomy" id="681940"/>
    <lineage>
        <taxon>Eukaryota</taxon>
        <taxon>Fungi</taxon>
        <taxon>Dikarya</taxon>
        <taxon>Ascomycota</taxon>
        <taxon>Pezizomycotina</taxon>
        <taxon>Sordariomycetes</taxon>
        <taxon>Hypocreomycetidae</taxon>
        <taxon>Glomerellales</taxon>
        <taxon>Glomerellaceae</taxon>
        <taxon>Colletotrichum</taxon>
        <taxon>Colletotrichum graminicola species complex</taxon>
    </lineage>
</organism>
<dbReference type="GeneID" id="85441437"/>
<gene>
    <name evidence="1" type="ORF">LY79DRAFT_545858</name>
</gene>
<name>A0AAD8V676_9PEZI</name>
<protein>
    <submittedName>
        <fullName evidence="1">Uncharacterized protein</fullName>
    </submittedName>
</protein>
<keyword evidence="2" id="KW-1185">Reference proteome</keyword>